<name>A0A8G2A2W9_RAOPL</name>
<organism evidence="5 6">
    <name type="scientific">Raoultella planticola</name>
    <name type="common">Klebsiella planticola</name>
    <dbReference type="NCBI Taxonomy" id="575"/>
    <lineage>
        <taxon>Bacteria</taxon>
        <taxon>Pseudomonadati</taxon>
        <taxon>Pseudomonadota</taxon>
        <taxon>Gammaproteobacteria</taxon>
        <taxon>Enterobacterales</taxon>
        <taxon>Enterobacteriaceae</taxon>
        <taxon>Klebsiella/Raoultella group</taxon>
        <taxon>Raoultella</taxon>
    </lineage>
</organism>
<evidence type="ECO:0000256" key="3">
    <source>
        <dbReference type="ARBA" id="ARBA00022982"/>
    </source>
</evidence>
<dbReference type="Gene3D" id="3.40.50.360">
    <property type="match status" value="1"/>
</dbReference>
<keyword evidence="3" id="KW-0249">Electron transport</keyword>
<feature type="domain" description="Flavodoxin-like" evidence="4">
    <location>
        <begin position="2"/>
        <end position="143"/>
    </location>
</feature>
<reference evidence="5 6" key="1">
    <citation type="submission" date="2016-05" db="EMBL/GenBank/DDBJ databases">
        <authorList>
            <consortium name="Pathogen Informatics"/>
        </authorList>
    </citation>
    <scope>NUCLEOTIDE SEQUENCE [LARGE SCALE GENOMIC DNA]</scope>
    <source>
        <strain evidence="5 6">2880STDY5682802</strain>
    </source>
</reference>
<dbReference type="InterPro" id="IPR001094">
    <property type="entry name" value="Flavdoxin-like"/>
</dbReference>
<accession>A0A8G2A2W9</accession>
<dbReference type="GO" id="GO:0010181">
    <property type="term" value="F:FMN binding"/>
    <property type="evidence" value="ECO:0007669"/>
    <property type="project" value="InterPro"/>
</dbReference>
<dbReference type="GO" id="GO:0005829">
    <property type="term" value="C:cytosol"/>
    <property type="evidence" value="ECO:0007669"/>
    <property type="project" value="TreeGrafter"/>
</dbReference>
<dbReference type="EMBL" id="FLAC01000032">
    <property type="protein sequence ID" value="SAQ11860.1"/>
    <property type="molecule type" value="Genomic_DNA"/>
</dbReference>
<dbReference type="AlphaFoldDB" id="A0A8G2A2W9"/>
<proteinExistence type="predicted"/>
<dbReference type="InterPro" id="IPR008254">
    <property type="entry name" value="Flavodoxin/NO_synth"/>
</dbReference>
<keyword evidence="2" id="KW-0288">FMN</keyword>
<evidence type="ECO:0000259" key="4">
    <source>
        <dbReference type="PROSITE" id="PS50902"/>
    </source>
</evidence>
<dbReference type="PRINTS" id="PR00369">
    <property type="entry name" value="FLAVODOXIN"/>
</dbReference>
<dbReference type="Pfam" id="PF00258">
    <property type="entry name" value="Flavodoxin_1"/>
    <property type="match status" value="1"/>
</dbReference>
<dbReference type="Proteomes" id="UP000078124">
    <property type="component" value="Unassembled WGS sequence"/>
</dbReference>
<keyword evidence="1" id="KW-0285">Flavoprotein</keyword>
<comment type="caution">
    <text evidence="5">The sequence shown here is derived from an EMBL/GenBank/DDBJ whole genome shotgun (WGS) entry which is preliminary data.</text>
</comment>
<sequence length="146" mass="15749">MLKIIFGTESGNAEMAAEDMAAVLTEAGIEAKAVAMDDYDVNGLTDEEHVILMTSTYGEGELPMTTLPFYESLKTLSPNLSGIKFSAFGLGDSTYETYNQAIKTLMALMTELGARQVGEPGFHDAALPYTVSDMAVCWASRQFIIA</sequence>
<evidence type="ECO:0000256" key="1">
    <source>
        <dbReference type="ARBA" id="ARBA00022630"/>
    </source>
</evidence>
<dbReference type="SUPFAM" id="SSF52218">
    <property type="entry name" value="Flavoproteins"/>
    <property type="match status" value="1"/>
</dbReference>
<keyword evidence="3" id="KW-0813">Transport</keyword>
<evidence type="ECO:0000313" key="5">
    <source>
        <dbReference type="EMBL" id="SAQ11860.1"/>
    </source>
</evidence>
<evidence type="ECO:0000313" key="6">
    <source>
        <dbReference type="Proteomes" id="UP000078124"/>
    </source>
</evidence>
<protein>
    <submittedName>
        <fullName evidence="5">Flavoprotein MioC</fullName>
    </submittedName>
</protein>
<dbReference type="GO" id="GO:0050660">
    <property type="term" value="F:flavin adenine dinucleotide binding"/>
    <property type="evidence" value="ECO:0007669"/>
    <property type="project" value="TreeGrafter"/>
</dbReference>
<gene>
    <name evidence="5" type="primary">mioC_3</name>
    <name evidence="5" type="ORF">SAMEA2273876_05166</name>
</gene>
<dbReference type="GO" id="GO:0016491">
    <property type="term" value="F:oxidoreductase activity"/>
    <property type="evidence" value="ECO:0007669"/>
    <property type="project" value="TreeGrafter"/>
</dbReference>
<dbReference type="InterPro" id="IPR029039">
    <property type="entry name" value="Flavoprotein-like_sf"/>
</dbReference>
<evidence type="ECO:0000256" key="2">
    <source>
        <dbReference type="ARBA" id="ARBA00022643"/>
    </source>
</evidence>
<dbReference type="PANTHER" id="PTHR19384">
    <property type="entry name" value="NITRIC OXIDE SYNTHASE-RELATED"/>
    <property type="match status" value="1"/>
</dbReference>
<dbReference type="RefSeq" id="WP_064386130.1">
    <property type="nucleotide sequence ID" value="NZ_FLAC01000032.1"/>
</dbReference>
<dbReference type="PROSITE" id="PS50902">
    <property type="entry name" value="FLAVODOXIN_LIKE"/>
    <property type="match status" value="1"/>
</dbReference>